<keyword evidence="2" id="KW-1185">Reference proteome</keyword>
<dbReference type="PROSITE" id="PS51257">
    <property type="entry name" value="PROKAR_LIPOPROTEIN"/>
    <property type="match status" value="1"/>
</dbReference>
<dbReference type="EMBL" id="BSOH01000001">
    <property type="protein sequence ID" value="GLR15532.1"/>
    <property type="molecule type" value="Genomic_DNA"/>
</dbReference>
<sequence length="122" mass="13415">MNFIKSFILILSVITIFSCDKESITPEMEEEMEEECNLTDVTYNGTIKSILSGCQGSSCHGSGTGREMTNFTEAKAYAQNGRILGALNRDNNFSPMPKNGSKLSQCKIDQVSAWIDADYPEG</sequence>
<accession>A0AA37SLL4</accession>
<dbReference type="AlphaFoldDB" id="A0AA37SLL4"/>
<evidence type="ECO:0000313" key="2">
    <source>
        <dbReference type="Proteomes" id="UP001156666"/>
    </source>
</evidence>
<reference evidence="1" key="1">
    <citation type="journal article" date="2014" name="Int. J. Syst. Evol. Microbiol.">
        <title>Complete genome sequence of Corynebacterium casei LMG S-19264T (=DSM 44701T), isolated from a smear-ripened cheese.</title>
        <authorList>
            <consortium name="US DOE Joint Genome Institute (JGI-PGF)"/>
            <person name="Walter F."/>
            <person name="Albersmeier A."/>
            <person name="Kalinowski J."/>
            <person name="Ruckert C."/>
        </authorList>
    </citation>
    <scope>NUCLEOTIDE SEQUENCE</scope>
    <source>
        <strain evidence="1">NBRC 108769</strain>
    </source>
</reference>
<reference evidence="1" key="2">
    <citation type="submission" date="2023-01" db="EMBL/GenBank/DDBJ databases">
        <title>Draft genome sequence of Portibacter lacus strain NBRC 108769.</title>
        <authorList>
            <person name="Sun Q."/>
            <person name="Mori K."/>
        </authorList>
    </citation>
    <scope>NUCLEOTIDE SEQUENCE</scope>
    <source>
        <strain evidence="1">NBRC 108769</strain>
    </source>
</reference>
<name>A0AA37SLL4_9BACT</name>
<dbReference type="RefSeq" id="WP_235292424.1">
    <property type="nucleotide sequence ID" value="NZ_BSOH01000001.1"/>
</dbReference>
<gene>
    <name evidence="1" type="ORF">GCM10007940_01470</name>
</gene>
<proteinExistence type="predicted"/>
<protein>
    <recommendedName>
        <fullName evidence="3">Cytochrome c domain-containing protein</fullName>
    </recommendedName>
</protein>
<comment type="caution">
    <text evidence="1">The sequence shown here is derived from an EMBL/GenBank/DDBJ whole genome shotgun (WGS) entry which is preliminary data.</text>
</comment>
<evidence type="ECO:0000313" key="1">
    <source>
        <dbReference type="EMBL" id="GLR15532.1"/>
    </source>
</evidence>
<organism evidence="1 2">
    <name type="scientific">Portibacter lacus</name>
    <dbReference type="NCBI Taxonomy" id="1099794"/>
    <lineage>
        <taxon>Bacteria</taxon>
        <taxon>Pseudomonadati</taxon>
        <taxon>Bacteroidota</taxon>
        <taxon>Saprospiria</taxon>
        <taxon>Saprospirales</taxon>
        <taxon>Haliscomenobacteraceae</taxon>
        <taxon>Portibacter</taxon>
    </lineage>
</organism>
<dbReference type="Proteomes" id="UP001156666">
    <property type="component" value="Unassembled WGS sequence"/>
</dbReference>
<evidence type="ECO:0008006" key="3">
    <source>
        <dbReference type="Google" id="ProtNLM"/>
    </source>
</evidence>